<feature type="non-terminal residue" evidence="1">
    <location>
        <position position="162"/>
    </location>
</feature>
<organism evidence="1">
    <name type="scientific">marine sediment metagenome</name>
    <dbReference type="NCBI Taxonomy" id="412755"/>
    <lineage>
        <taxon>unclassified sequences</taxon>
        <taxon>metagenomes</taxon>
        <taxon>ecological metagenomes</taxon>
    </lineage>
</organism>
<sequence length="162" mass="17641">MTRRVAIVRYLHGARRLAGELLALDLVNEIREGARREVAAVESELKKLRWCDALDCGECLACARHESSISADAASSAIQDCEDMVLRMGLGPGATIEESHARLDALMFVEATTQGLKKRLLENVKKAQLADRTRTGGAVGYEGQVNMGTWILATLDGMKPSE</sequence>
<dbReference type="AlphaFoldDB" id="A0A0F9JM05"/>
<gene>
    <name evidence="1" type="ORF">LCGC14_1808910</name>
</gene>
<proteinExistence type="predicted"/>
<accession>A0A0F9JM05</accession>
<comment type="caution">
    <text evidence="1">The sequence shown here is derived from an EMBL/GenBank/DDBJ whole genome shotgun (WGS) entry which is preliminary data.</text>
</comment>
<reference evidence="1" key="1">
    <citation type="journal article" date="2015" name="Nature">
        <title>Complex archaea that bridge the gap between prokaryotes and eukaryotes.</title>
        <authorList>
            <person name="Spang A."/>
            <person name="Saw J.H."/>
            <person name="Jorgensen S.L."/>
            <person name="Zaremba-Niedzwiedzka K."/>
            <person name="Martijn J."/>
            <person name="Lind A.E."/>
            <person name="van Eijk R."/>
            <person name="Schleper C."/>
            <person name="Guy L."/>
            <person name="Ettema T.J."/>
        </authorList>
    </citation>
    <scope>NUCLEOTIDE SEQUENCE</scope>
</reference>
<dbReference type="EMBL" id="LAZR01017537">
    <property type="protein sequence ID" value="KKL99992.1"/>
    <property type="molecule type" value="Genomic_DNA"/>
</dbReference>
<protein>
    <submittedName>
        <fullName evidence="1">Uncharacterized protein</fullName>
    </submittedName>
</protein>
<evidence type="ECO:0000313" key="1">
    <source>
        <dbReference type="EMBL" id="KKL99992.1"/>
    </source>
</evidence>
<name>A0A0F9JM05_9ZZZZ</name>